<dbReference type="EMBL" id="EQ974134">
    <property type="protein sequence ID" value="EEF33008.1"/>
    <property type="molecule type" value="Genomic_DNA"/>
</dbReference>
<evidence type="ECO:0000313" key="5">
    <source>
        <dbReference type="Proteomes" id="UP000008311"/>
    </source>
</evidence>
<organism evidence="4 5">
    <name type="scientific">Ricinus communis</name>
    <name type="common">Castor bean</name>
    <dbReference type="NCBI Taxonomy" id="3988"/>
    <lineage>
        <taxon>Eukaryota</taxon>
        <taxon>Viridiplantae</taxon>
        <taxon>Streptophyta</taxon>
        <taxon>Embryophyta</taxon>
        <taxon>Tracheophyta</taxon>
        <taxon>Spermatophyta</taxon>
        <taxon>Magnoliopsida</taxon>
        <taxon>eudicotyledons</taxon>
        <taxon>Gunneridae</taxon>
        <taxon>Pentapetalae</taxon>
        <taxon>rosids</taxon>
        <taxon>fabids</taxon>
        <taxon>Malpighiales</taxon>
        <taxon>Euphorbiaceae</taxon>
        <taxon>Acalyphoideae</taxon>
        <taxon>Acalypheae</taxon>
        <taxon>Ricinus</taxon>
    </lineage>
</organism>
<accession>B9STU3</accession>
<evidence type="ECO:0000256" key="2">
    <source>
        <dbReference type="ARBA" id="ARBA00022679"/>
    </source>
</evidence>
<dbReference type="EC" id="2.3.1.144" evidence="4"/>
<keyword evidence="3 4" id="KW-0012">Acyltransferase</keyword>
<dbReference type="Gene3D" id="3.30.559.10">
    <property type="entry name" value="Chloramphenicol acetyltransferase-like domain"/>
    <property type="match status" value="2"/>
</dbReference>
<dbReference type="eggNOG" id="ENOG502QTJX">
    <property type="taxonomic scope" value="Eukaryota"/>
</dbReference>
<evidence type="ECO:0000256" key="1">
    <source>
        <dbReference type="ARBA" id="ARBA00009861"/>
    </source>
</evidence>
<reference evidence="5" key="1">
    <citation type="journal article" date="2010" name="Nat. Biotechnol.">
        <title>Draft genome sequence of the oilseed species Ricinus communis.</title>
        <authorList>
            <person name="Chan A.P."/>
            <person name="Crabtree J."/>
            <person name="Zhao Q."/>
            <person name="Lorenzi H."/>
            <person name="Orvis J."/>
            <person name="Puiu D."/>
            <person name="Melake-Berhan A."/>
            <person name="Jones K.M."/>
            <person name="Redman J."/>
            <person name="Chen G."/>
            <person name="Cahoon E.B."/>
            <person name="Gedil M."/>
            <person name="Stanke M."/>
            <person name="Haas B.J."/>
            <person name="Wortman J.R."/>
            <person name="Fraser-Liggett C.M."/>
            <person name="Ravel J."/>
            <person name="Rabinowicz P.D."/>
        </authorList>
    </citation>
    <scope>NUCLEOTIDE SEQUENCE [LARGE SCALE GENOMIC DNA]</scope>
    <source>
        <strain evidence="5">cv. Hale</strain>
    </source>
</reference>
<dbReference type="FunFam" id="3.30.559.10:FF:000008">
    <property type="entry name" value="Tryptamine hydroxycinnamoyl transferase"/>
    <property type="match status" value="1"/>
</dbReference>
<keyword evidence="2 4" id="KW-0808">Transferase</keyword>
<dbReference type="PANTHER" id="PTHR31642:SF158">
    <property type="entry name" value="N-BENZOYLTRANSFERASE PROTEIN, PUTATIVE-RELATED"/>
    <property type="match status" value="1"/>
</dbReference>
<evidence type="ECO:0000313" key="4">
    <source>
        <dbReference type="EMBL" id="EEF33008.1"/>
    </source>
</evidence>
<dbReference type="InParanoid" id="B9STU3"/>
<dbReference type="GO" id="GO:0047672">
    <property type="term" value="F:anthranilate N-benzoyltransferase activity"/>
    <property type="evidence" value="ECO:0007669"/>
    <property type="project" value="UniProtKB-EC"/>
</dbReference>
<proteinExistence type="inferred from homology"/>
<dbReference type="GO" id="GO:0016747">
    <property type="term" value="F:acyltransferase activity, transferring groups other than amino-acyl groups"/>
    <property type="evidence" value="ECO:0000318"/>
    <property type="project" value="GO_Central"/>
</dbReference>
<evidence type="ECO:0000256" key="3">
    <source>
        <dbReference type="ARBA" id="ARBA00023315"/>
    </source>
</evidence>
<name>B9STU3_RICCO</name>
<dbReference type="InterPro" id="IPR023213">
    <property type="entry name" value="CAT-like_dom_sf"/>
</dbReference>
<dbReference type="AlphaFoldDB" id="B9STU3"/>
<comment type="similarity">
    <text evidence="1">Belongs to the plant acyltransferase family.</text>
</comment>
<dbReference type="Proteomes" id="UP000008311">
    <property type="component" value="Unassembled WGS sequence"/>
</dbReference>
<gene>
    <name evidence="4" type="ORF">RCOM_0624120</name>
</gene>
<protein>
    <submittedName>
        <fullName evidence="4">Anthranilate N-benzoyltransferase protein, putative</fullName>
        <ecNumber evidence="4">2.3.1.144</ecNumber>
    </submittedName>
</protein>
<keyword evidence="5" id="KW-1185">Reference proteome</keyword>
<dbReference type="PANTHER" id="PTHR31642">
    <property type="entry name" value="TRICHOTHECENE 3-O-ACETYLTRANSFERASE"/>
    <property type="match status" value="1"/>
</dbReference>
<sequence length="404" mass="45504">MKIIVKESTVIRPAEDLPSQCLWLSNLDLLHKGTMKVLVEFYPVAGRLGKDDNGRLQINCNNEGVLFIEAETDSSMDDLGDVMVNLKIPQLIPTLDFSNGISSFPLFVVQATTFTCGGVSLGIRFHHVLADGSAALYFINTWCDVARGLSINVSPMIDRTILRSQDPPNPKFQHLEFGKPLTLNTNSTKNQTNSIEILKFTPDQLNTLKTKVNSNSKDGRTKYSSYEILTAHIWRCTCRARNLADDQATKLYISVDGRSRLQPQLPHSYFGNVTFPTTSIALCGDLLSEPLMATAERIRKAIRRMDDEYLRSAVDYLQVLDDLTPVMRGPDACRCPNLHIISWMWLPFYEADFGMGKPIYVRPANPLEGKGYVIPTPGDDRNWALSICLETDHMHSFQKLFYDF</sequence>
<dbReference type="InterPro" id="IPR050317">
    <property type="entry name" value="Plant_Fungal_Acyltransferase"/>
</dbReference>
<dbReference type="Pfam" id="PF02458">
    <property type="entry name" value="Transferase"/>
    <property type="match status" value="1"/>
</dbReference>